<dbReference type="SUPFAM" id="SSF55874">
    <property type="entry name" value="ATPase domain of HSP90 chaperone/DNA topoisomerase II/histidine kinase"/>
    <property type="match status" value="1"/>
</dbReference>
<evidence type="ECO:0000313" key="2">
    <source>
        <dbReference type="EMBL" id="BCN29464.1"/>
    </source>
</evidence>
<accession>A0A7R7IC30</accession>
<organism evidence="2 3">
    <name type="scientific">Anaeromicropila herbilytica</name>
    <dbReference type="NCBI Taxonomy" id="2785025"/>
    <lineage>
        <taxon>Bacteria</taxon>
        <taxon>Bacillati</taxon>
        <taxon>Bacillota</taxon>
        <taxon>Clostridia</taxon>
        <taxon>Lachnospirales</taxon>
        <taxon>Lachnospiraceae</taxon>
        <taxon>Anaeromicropila</taxon>
    </lineage>
</organism>
<dbReference type="GO" id="GO:0042802">
    <property type="term" value="F:identical protein binding"/>
    <property type="evidence" value="ECO:0007669"/>
    <property type="project" value="TreeGrafter"/>
</dbReference>
<dbReference type="PANTHER" id="PTHR40448">
    <property type="entry name" value="TWO-COMPONENT SENSOR HISTIDINE KINASE"/>
    <property type="match status" value="1"/>
</dbReference>
<dbReference type="CDD" id="cd16935">
    <property type="entry name" value="HATPase_AgrC-ComD-like"/>
    <property type="match status" value="1"/>
</dbReference>
<proteinExistence type="predicted"/>
<name>A0A7R7IC30_9FIRM</name>
<dbReference type="EMBL" id="AP024169">
    <property type="protein sequence ID" value="BCN29464.1"/>
    <property type="molecule type" value="Genomic_DNA"/>
</dbReference>
<dbReference type="AlphaFoldDB" id="A0A7R7IC30"/>
<evidence type="ECO:0000259" key="1">
    <source>
        <dbReference type="Pfam" id="PF14501"/>
    </source>
</evidence>
<dbReference type="Proteomes" id="UP000595897">
    <property type="component" value="Chromosome"/>
</dbReference>
<dbReference type="Pfam" id="PF14501">
    <property type="entry name" value="HATPase_c_5"/>
    <property type="match status" value="1"/>
</dbReference>
<feature type="domain" description="Sensor histidine kinase NatK-like C-terminal" evidence="1">
    <location>
        <begin position="105"/>
        <end position="205"/>
    </location>
</feature>
<keyword evidence="3" id="KW-1185">Reference proteome</keyword>
<dbReference type="InterPro" id="IPR036890">
    <property type="entry name" value="HATPase_C_sf"/>
</dbReference>
<dbReference type="KEGG" id="ahb:bsdtb5_07590"/>
<dbReference type="Gene3D" id="3.30.565.10">
    <property type="entry name" value="Histidine kinase-like ATPase, C-terminal domain"/>
    <property type="match status" value="1"/>
</dbReference>
<protein>
    <recommendedName>
        <fullName evidence="1">Sensor histidine kinase NatK-like C-terminal domain-containing protein</fullName>
    </recommendedName>
</protein>
<evidence type="ECO:0000313" key="3">
    <source>
        <dbReference type="Proteomes" id="UP000595897"/>
    </source>
</evidence>
<sequence length="212" mass="24583">MKSDMERKHYDSIEKNNREHMSYLHDIERYLRTIGTLAQTENNTKVVLLLEEMNIQIQNISKNIYSNNSILNSIFNERVSQCHIEKISFDVYIEPNLKTDLIDDLDLISMIGNLLDNAIEATSKCKDNRSVYVRMFMANEKFLVLRIENTYSIKPKKFGNSFITVKSDRKNHGIGINRVNQLADKYGGFLQTEMKDNIFITSLILSINCSNS</sequence>
<dbReference type="InterPro" id="IPR032834">
    <property type="entry name" value="NatK-like_C"/>
</dbReference>
<dbReference type="PANTHER" id="PTHR40448:SF1">
    <property type="entry name" value="TWO-COMPONENT SENSOR HISTIDINE KINASE"/>
    <property type="match status" value="1"/>
</dbReference>
<gene>
    <name evidence="2" type="ORF">bsdtb5_07590</name>
</gene>
<reference evidence="2 3" key="1">
    <citation type="submission" date="2020-11" db="EMBL/GenBank/DDBJ databases">
        <title>Draft genome sequencing of a Lachnospiraceae strain isolated from anoxic soil subjected to BSD treatment.</title>
        <authorList>
            <person name="Uek A."/>
            <person name="Tonouchi A."/>
        </authorList>
    </citation>
    <scope>NUCLEOTIDE SEQUENCE [LARGE SCALE GENOMIC DNA]</scope>
    <source>
        <strain evidence="2 3">TB5</strain>
    </source>
</reference>